<dbReference type="AlphaFoldDB" id="A0A0K8UDH8"/>
<dbReference type="GO" id="GO:0005868">
    <property type="term" value="C:cytoplasmic dynein complex"/>
    <property type="evidence" value="ECO:0007669"/>
    <property type="project" value="TreeGrafter"/>
</dbReference>
<dbReference type="GO" id="GO:0005737">
    <property type="term" value="C:cytoplasm"/>
    <property type="evidence" value="ECO:0007669"/>
    <property type="project" value="TreeGrafter"/>
</dbReference>
<dbReference type="PANTHER" id="PTHR21255">
    <property type="entry name" value="T-COMPLEX-ASSOCIATED-TESTIS-EXPRESSED 1/ DYNEIN LIGHT CHAIN"/>
    <property type="match status" value="1"/>
</dbReference>
<proteinExistence type="inferred from homology"/>
<name>A0A0K8UDH8_BACLA</name>
<dbReference type="GO" id="GO:0007018">
    <property type="term" value="P:microtubule-based movement"/>
    <property type="evidence" value="ECO:0007669"/>
    <property type="project" value="TreeGrafter"/>
</dbReference>
<comment type="similarity">
    <text evidence="1">Belongs to the dynein light chain Tctex-type family.</text>
</comment>
<accession>A0A0K8UDH8</accession>
<evidence type="ECO:0000256" key="1">
    <source>
        <dbReference type="ARBA" id="ARBA00005361"/>
    </source>
</evidence>
<organism evidence="2">
    <name type="scientific">Bactrocera latifrons</name>
    <name type="common">Malaysian fruit fly</name>
    <name type="synonym">Chaetodacus latifrons</name>
    <dbReference type="NCBI Taxonomy" id="174628"/>
    <lineage>
        <taxon>Eukaryota</taxon>
        <taxon>Metazoa</taxon>
        <taxon>Ecdysozoa</taxon>
        <taxon>Arthropoda</taxon>
        <taxon>Hexapoda</taxon>
        <taxon>Insecta</taxon>
        <taxon>Pterygota</taxon>
        <taxon>Neoptera</taxon>
        <taxon>Endopterygota</taxon>
        <taxon>Diptera</taxon>
        <taxon>Brachycera</taxon>
        <taxon>Muscomorpha</taxon>
        <taxon>Tephritoidea</taxon>
        <taxon>Tephritidae</taxon>
        <taxon>Bactrocera</taxon>
        <taxon>Bactrocera</taxon>
    </lineage>
</organism>
<dbReference type="InterPro" id="IPR038586">
    <property type="entry name" value="Tctex-1-like_sf"/>
</dbReference>
<dbReference type="PANTHER" id="PTHR21255:SF65">
    <property type="entry name" value="TCTEX1 DOMAIN-CONTAINING PROTEIN 2"/>
    <property type="match status" value="1"/>
</dbReference>
<protein>
    <submittedName>
        <fullName evidence="2">Tctex1 domain-containing protein 1</fullName>
    </submittedName>
</protein>
<dbReference type="CDD" id="cd21451">
    <property type="entry name" value="DLC-like_TCTEX1D"/>
    <property type="match status" value="1"/>
</dbReference>
<dbReference type="Pfam" id="PF03645">
    <property type="entry name" value="Tctex-1"/>
    <property type="match status" value="1"/>
</dbReference>
<dbReference type="InterPro" id="IPR005334">
    <property type="entry name" value="Tctex-1-like"/>
</dbReference>
<dbReference type="EMBL" id="GDHF01027889">
    <property type="protein sequence ID" value="JAI24425.1"/>
    <property type="molecule type" value="Transcribed_RNA"/>
</dbReference>
<dbReference type="GO" id="GO:0045505">
    <property type="term" value="F:dynein intermediate chain binding"/>
    <property type="evidence" value="ECO:0007669"/>
    <property type="project" value="TreeGrafter"/>
</dbReference>
<dbReference type="Gene3D" id="3.30.1140.40">
    <property type="entry name" value="Tctex-1"/>
    <property type="match status" value="1"/>
</dbReference>
<gene>
    <name evidence="2" type="primary">tctex1d1_1</name>
    <name evidence="2" type="ORF">c0_g1_i1</name>
</gene>
<dbReference type="OrthoDB" id="10248487at2759"/>
<feature type="non-terminal residue" evidence="2">
    <location>
        <position position="1"/>
    </location>
</feature>
<sequence length="187" mass="22144">TVGSTNVGVRNKVRSWQMDRVKAITASVRTTNRMNALLMESMLGKKRALQKLHSNAGEGEEVECAVEKPKREWEYFRNNFSMEAVYKLIETAIEERLTWDRFGRSYDSWRSLQMAETLAADIRDRVKRLQHKRHRIVCLLSIVEKQNQGLSFRMRHLLDEKMDNFTNLVYERPSYYMVVTLFLVYKD</sequence>
<reference evidence="2" key="1">
    <citation type="submission" date="2015-06" db="EMBL/GenBank/DDBJ databases">
        <authorList>
            <person name="Hoefler B.C."/>
            <person name="Straight P.D."/>
        </authorList>
    </citation>
    <scope>NUCLEOTIDE SEQUENCE</scope>
</reference>
<evidence type="ECO:0000313" key="2">
    <source>
        <dbReference type="EMBL" id="JAI24425.1"/>
    </source>
</evidence>